<dbReference type="GO" id="GO:0008233">
    <property type="term" value="F:peptidase activity"/>
    <property type="evidence" value="ECO:0007669"/>
    <property type="project" value="UniProtKB-KW"/>
</dbReference>
<sequence length="91" mass="10074">MSTIEKVQEEVLVEELVGLNNEIILFNDDVNTFDHVIETLIRVCNHDALQAEQCALLVHYKGKCGVKTGSYDELKPQCSALLDAGLSAEIQ</sequence>
<gene>
    <name evidence="2" type="primary">clpS</name>
    <name evidence="2" type="ORF">KK2020170_22510</name>
</gene>
<evidence type="ECO:0000313" key="2">
    <source>
        <dbReference type="EMBL" id="BCY29383.1"/>
    </source>
</evidence>
<dbReference type="InterPro" id="IPR014719">
    <property type="entry name" value="Ribosomal_bL12_C/ClpS-like"/>
</dbReference>
<dbReference type="Proteomes" id="UP000825258">
    <property type="component" value="Chromosome"/>
</dbReference>
<organism evidence="2 3">
    <name type="scientific">Flavobacterium okayamense</name>
    <dbReference type="NCBI Taxonomy" id="2830782"/>
    <lineage>
        <taxon>Bacteria</taxon>
        <taxon>Pseudomonadati</taxon>
        <taxon>Bacteroidota</taxon>
        <taxon>Flavobacteriia</taxon>
        <taxon>Flavobacteriales</taxon>
        <taxon>Flavobacteriaceae</taxon>
        <taxon>Flavobacterium</taxon>
    </lineage>
</organism>
<keyword evidence="3" id="KW-1185">Reference proteome</keyword>
<dbReference type="EMBL" id="AP024749">
    <property type="protein sequence ID" value="BCY29383.1"/>
    <property type="molecule type" value="Genomic_DNA"/>
</dbReference>
<dbReference type="SUPFAM" id="SSF54736">
    <property type="entry name" value="ClpS-like"/>
    <property type="match status" value="1"/>
</dbReference>
<name>A0ABM7S779_9FLAO</name>
<evidence type="ECO:0000259" key="1">
    <source>
        <dbReference type="Pfam" id="PF02617"/>
    </source>
</evidence>
<dbReference type="Gene3D" id="3.30.1390.10">
    <property type="match status" value="1"/>
</dbReference>
<protein>
    <submittedName>
        <fullName evidence="2">ATP-dependent Clp protease adaptor protein ClpS</fullName>
    </submittedName>
</protein>
<evidence type="ECO:0000313" key="3">
    <source>
        <dbReference type="Proteomes" id="UP000825258"/>
    </source>
</evidence>
<dbReference type="Pfam" id="PF02617">
    <property type="entry name" value="ClpS"/>
    <property type="match status" value="1"/>
</dbReference>
<dbReference type="RefSeq" id="WP_221258467.1">
    <property type="nucleotide sequence ID" value="NZ_AP024749.1"/>
</dbReference>
<dbReference type="InterPro" id="IPR003769">
    <property type="entry name" value="ClpS_core"/>
</dbReference>
<feature type="domain" description="Adaptor protein ClpS core" evidence="1">
    <location>
        <begin position="22"/>
        <end position="83"/>
    </location>
</feature>
<reference evidence="2 3" key="1">
    <citation type="submission" date="2021-06" db="EMBL/GenBank/DDBJ databases">
        <title>Whole genome sequences of Flavobacterium sp. KK2020170 and assembly.</title>
        <authorList>
            <person name="Kitahara K."/>
            <person name="Miyoshi S."/>
            <person name="Uesaka K."/>
        </authorList>
    </citation>
    <scope>NUCLEOTIDE SEQUENCE [LARGE SCALE GENOMIC DNA]</scope>
    <source>
        <strain evidence="2 3">KK2020170</strain>
    </source>
</reference>
<keyword evidence="2" id="KW-0645">Protease</keyword>
<dbReference type="GO" id="GO:0006508">
    <property type="term" value="P:proteolysis"/>
    <property type="evidence" value="ECO:0007669"/>
    <property type="project" value="UniProtKB-KW"/>
</dbReference>
<keyword evidence="2" id="KW-0378">Hydrolase</keyword>
<accession>A0ABM7S779</accession>
<proteinExistence type="predicted"/>